<dbReference type="Gene3D" id="3.20.20.100">
    <property type="entry name" value="NADP-dependent oxidoreductase domain"/>
    <property type="match status" value="1"/>
</dbReference>
<dbReference type="Proteomes" id="UP000482960">
    <property type="component" value="Unassembled WGS sequence"/>
</dbReference>
<dbReference type="GO" id="GO:0005737">
    <property type="term" value="C:cytoplasm"/>
    <property type="evidence" value="ECO:0007669"/>
    <property type="project" value="TreeGrafter"/>
</dbReference>
<dbReference type="AlphaFoldDB" id="A0A6V8L000"/>
<dbReference type="InterPro" id="IPR050791">
    <property type="entry name" value="Aldo-Keto_reductase"/>
</dbReference>
<dbReference type="PANTHER" id="PTHR43625:SF40">
    <property type="entry name" value="ALDO-KETO REDUCTASE YAKC [NADP(+)]"/>
    <property type="match status" value="1"/>
</dbReference>
<keyword evidence="4" id="KW-1185">Reference proteome</keyword>
<dbReference type="EMBL" id="BLPG01000001">
    <property type="protein sequence ID" value="GFJ88298.1"/>
    <property type="molecule type" value="Genomic_DNA"/>
</dbReference>
<sequence length="332" mass="34386">MLTRRIADAQVAAVGLGCMGMSIAYGPADDAESTRTLHRALDLGVNHLDTSDAYGAGANERLLAPVVRARRGEVYLATKFGIRMPPGATHSAVPGVRVDSSPGWAAQACDASLGRLGIDTIDLYYLHRRDPETPIEDTVGAMAALVAAGKVRHLGLSEVSPATLRAAHAVHPIAAVQMEYSLFSRDVEGEMLATCRELGVALVAYSPVGRGLLTGTISGTAQLGAGDYRATGAPRFSAENLPANLALVEEVRAAAAEIGCTPAQAALAWVLAQGADVVAIPGTKRVRYLEENAAAAAVSLTPSQLARLSAAVPTGAVAGERYAEAAMRFIGH</sequence>
<evidence type="ECO:0000313" key="4">
    <source>
        <dbReference type="Proteomes" id="UP000482960"/>
    </source>
</evidence>
<dbReference type="SUPFAM" id="SSF51430">
    <property type="entry name" value="NAD(P)-linked oxidoreductase"/>
    <property type="match status" value="1"/>
</dbReference>
<dbReference type="CDD" id="cd19076">
    <property type="entry name" value="AKR_AKR13A_13D"/>
    <property type="match status" value="1"/>
</dbReference>
<protein>
    <submittedName>
        <fullName evidence="3">Aldo/keto reductase</fullName>
    </submittedName>
</protein>
<dbReference type="InterPro" id="IPR023210">
    <property type="entry name" value="NADP_OxRdtase_dom"/>
</dbReference>
<evidence type="ECO:0000259" key="2">
    <source>
        <dbReference type="Pfam" id="PF00248"/>
    </source>
</evidence>
<dbReference type="GO" id="GO:0016491">
    <property type="term" value="F:oxidoreductase activity"/>
    <property type="evidence" value="ECO:0007669"/>
    <property type="project" value="UniProtKB-KW"/>
</dbReference>
<accession>A0A6V8L000</accession>
<reference evidence="3 4" key="2">
    <citation type="submission" date="2020-03" db="EMBL/GenBank/DDBJ databases">
        <authorList>
            <person name="Ichikawa N."/>
            <person name="Kimura A."/>
            <person name="Kitahashi Y."/>
            <person name="Uohara A."/>
        </authorList>
    </citation>
    <scope>NUCLEOTIDE SEQUENCE [LARGE SCALE GENOMIC DNA]</scope>
    <source>
        <strain evidence="3 4">NBRC 108638</strain>
    </source>
</reference>
<evidence type="ECO:0000256" key="1">
    <source>
        <dbReference type="ARBA" id="ARBA00023002"/>
    </source>
</evidence>
<keyword evidence="1" id="KW-0560">Oxidoreductase</keyword>
<feature type="domain" description="NADP-dependent oxidoreductase" evidence="2">
    <location>
        <begin position="14"/>
        <end position="311"/>
    </location>
</feature>
<dbReference type="Pfam" id="PF00248">
    <property type="entry name" value="Aldo_ket_red"/>
    <property type="match status" value="1"/>
</dbReference>
<dbReference type="PANTHER" id="PTHR43625">
    <property type="entry name" value="AFLATOXIN B1 ALDEHYDE REDUCTASE"/>
    <property type="match status" value="1"/>
</dbReference>
<evidence type="ECO:0000313" key="3">
    <source>
        <dbReference type="EMBL" id="GFJ88298.1"/>
    </source>
</evidence>
<comment type="caution">
    <text evidence="3">The sequence shown here is derived from an EMBL/GenBank/DDBJ whole genome shotgun (WGS) entry which is preliminary data.</text>
</comment>
<gene>
    <name evidence="3" type="ORF">Prum_019400</name>
</gene>
<name>A0A6V8L000_9ACTN</name>
<dbReference type="RefSeq" id="WP_281368872.1">
    <property type="nucleotide sequence ID" value="NZ_BAABJB010000027.1"/>
</dbReference>
<proteinExistence type="predicted"/>
<organism evidence="3 4">
    <name type="scientific">Phytohabitans rumicis</name>
    <dbReference type="NCBI Taxonomy" id="1076125"/>
    <lineage>
        <taxon>Bacteria</taxon>
        <taxon>Bacillati</taxon>
        <taxon>Actinomycetota</taxon>
        <taxon>Actinomycetes</taxon>
        <taxon>Micromonosporales</taxon>
        <taxon>Micromonosporaceae</taxon>
    </lineage>
</organism>
<reference evidence="3 4" key="1">
    <citation type="submission" date="2020-03" db="EMBL/GenBank/DDBJ databases">
        <title>Whole genome shotgun sequence of Phytohabitans rumicis NBRC 108638.</title>
        <authorList>
            <person name="Komaki H."/>
            <person name="Tamura T."/>
        </authorList>
    </citation>
    <scope>NUCLEOTIDE SEQUENCE [LARGE SCALE GENOMIC DNA]</scope>
    <source>
        <strain evidence="3 4">NBRC 108638</strain>
    </source>
</reference>
<dbReference type="InterPro" id="IPR036812">
    <property type="entry name" value="NAD(P)_OxRdtase_dom_sf"/>
</dbReference>